<keyword evidence="2" id="KW-1185">Reference proteome</keyword>
<dbReference type="AlphaFoldDB" id="A0A069PT37"/>
<comment type="caution">
    <text evidence="1">The sequence shown here is derived from an EMBL/GenBank/DDBJ whole genome shotgun (WGS) entry which is preliminary data.</text>
</comment>
<accession>A0A069PT37</accession>
<evidence type="ECO:0008006" key="3">
    <source>
        <dbReference type="Google" id="ProtNLM"/>
    </source>
</evidence>
<dbReference type="Proteomes" id="UP000027466">
    <property type="component" value="Unassembled WGS sequence"/>
</dbReference>
<proteinExistence type="predicted"/>
<name>A0A069PT37_9BURK</name>
<organism evidence="1 2">
    <name type="scientific">Caballeronia glathei</name>
    <dbReference type="NCBI Taxonomy" id="60547"/>
    <lineage>
        <taxon>Bacteria</taxon>
        <taxon>Pseudomonadati</taxon>
        <taxon>Pseudomonadota</taxon>
        <taxon>Betaproteobacteria</taxon>
        <taxon>Burkholderiales</taxon>
        <taxon>Burkholderiaceae</taxon>
        <taxon>Caballeronia</taxon>
    </lineage>
</organism>
<reference evidence="1 2" key="1">
    <citation type="submission" date="2014-03" db="EMBL/GenBank/DDBJ databases">
        <title>Draft Genome Sequences of Four Burkholderia Strains.</title>
        <authorList>
            <person name="Liu X.Y."/>
            <person name="Li C.X."/>
            <person name="Xu J.H."/>
        </authorList>
    </citation>
    <scope>NUCLEOTIDE SEQUENCE [LARGE SCALE GENOMIC DNA]</scope>
    <source>
        <strain evidence="1 2">DSM 50014</strain>
    </source>
</reference>
<dbReference type="EMBL" id="JFHC01000006">
    <property type="protein sequence ID" value="KDR43750.1"/>
    <property type="molecule type" value="Genomic_DNA"/>
</dbReference>
<protein>
    <recommendedName>
        <fullName evidence="3">Baseplate protein J-like domain-containing protein</fullName>
    </recommendedName>
</protein>
<evidence type="ECO:0000313" key="1">
    <source>
        <dbReference type="EMBL" id="KDR43750.1"/>
    </source>
</evidence>
<sequence>MNTPATALGRNPDDLDFDDLVREGLALLPAYAPEWTDHNPSDPGVTLVELLAYFSDILLYRIGRVTPAAKLQFLRLLKGEHDFDGLASDAAGRTRGIVDPAAELKRAIDETVRELAHMDCAVTPRDFERLALDVAQRVLRERRVRVRCIANADLSGGRMRTGAVDARGHVSVVIAPPADVPPHEAARLRDAVRTHLLPRCLLTTRLHVVAPVELVAGIGFQVALWPGVSIEAALAQIAIALRERFGAGGDEGDADGEAPAFGAPLHLSEIAAAIDRVAGVDYVENVTVFTLGTELDAPDANLGVQIGASSTVGVDTRIGGQGGLGATRLIRDSEGTLASVVLQPWEVLRVVLVPGGVHAIGGGRDGEREGGRDHG</sequence>
<evidence type="ECO:0000313" key="2">
    <source>
        <dbReference type="Proteomes" id="UP000027466"/>
    </source>
</evidence>
<dbReference type="STRING" id="60547.GCA_000751215_02262"/>
<dbReference type="RefSeq" id="WP_035930204.1">
    <property type="nucleotide sequence ID" value="NZ_CADFFX010000001.1"/>
</dbReference>
<gene>
    <name evidence="1" type="ORF">BG61_32565</name>
</gene>